<reference evidence="2 3" key="1">
    <citation type="submission" date="2019-06" db="EMBL/GenBank/DDBJ databases">
        <title>Draft genome sequence of the filamentous fungus Phialemoniopsis curvata isolated from diesel fuel.</title>
        <authorList>
            <person name="Varaljay V.A."/>
            <person name="Lyon W.J."/>
            <person name="Crouch A.L."/>
            <person name="Drake C.E."/>
            <person name="Hollomon J.M."/>
            <person name="Nadeau L.J."/>
            <person name="Nunn H.S."/>
            <person name="Stevenson B.S."/>
            <person name="Bojanowski C.L."/>
            <person name="Crookes-Goodson W.J."/>
        </authorList>
    </citation>
    <scope>NUCLEOTIDE SEQUENCE [LARGE SCALE GENOMIC DNA]</scope>
    <source>
        <strain evidence="2 3">D216</strain>
    </source>
</reference>
<evidence type="ECO:0000313" key="2">
    <source>
        <dbReference type="EMBL" id="TPX16531.1"/>
    </source>
</evidence>
<keyword evidence="3" id="KW-1185">Reference proteome</keyword>
<dbReference type="InterPro" id="IPR025533">
    <property type="entry name" value="DUF4419"/>
</dbReference>
<proteinExistence type="predicted"/>
<name>A0A507BHQ9_9PEZI</name>
<dbReference type="RefSeq" id="XP_030998242.1">
    <property type="nucleotide sequence ID" value="XM_031138167.1"/>
</dbReference>
<dbReference type="Proteomes" id="UP000319257">
    <property type="component" value="Unassembled WGS sequence"/>
</dbReference>
<gene>
    <name evidence="2" type="ORF">E0L32_003825</name>
</gene>
<organism evidence="2 3">
    <name type="scientific">Thyridium curvatum</name>
    <dbReference type="NCBI Taxonomy" id="1093900"/>
    <lineage>
        <taxon>Eukaryota</taxon>
        <taxon>Fungi</taxon>
        <taxon>Dikarya</taxon>
        <taxon>Ascomycota</taxon>
        <taxon>Pezizomycotina</taxon>
        <taxon>Sordariomycetes</taxon>
        <taxon>Sordariomycetidae</taxon>
        <taxon>Thyridiales</taxon>
        <taxon>Thyridiaceae</taxon>
        <taxon>Thyridium</taxon>
    </lineage>
</organism>
<dbReference type="GeneID" id="41971272"/>
<feature type="signal peptide" evidence="1">
    <location>
        <begin position="1"/>
        <end position="21"/>
    </location>
</feature>
<accession>A0A507BHQ9</accession>
<comment type="caution">
    <text evidence="2">The sequence shown here is derived from an EMBL/GenBank/DDBJ whole genome shotgun (WGS) entry which is preliminary data.</text>
</comment>
<dbReference type="OrthoDB" id="9978173at2759"/>
<evidence type="ECO:0000313" key="3">
    <source>
        <dbReference type="Proteomes" id="UP000319257"/>
    </source>
</evidence>
<dbReference type="Pfam" id="PF14388">
    <property type="entry name" value="DUF4419"/>
    <property type="match status" value="1"/>
</dbReference>
<feature type="chain" id="PRO_5021447133" evidence="1">
    <location>
        <begin position="22"/>
        <end position="456"/>
    </location>
</feature>
<protein>
    <submittedName>
        <fullName evidence="2">Uncharacterized protein</fullName>
    </submittedName>
</protein>
<dbReference type="EMBL" id="SKBQ01000017">
    <property type="protein sequence ID" value="TPX16531.1"/>
    <property type="molecule type" value="Genomic_DNA"/>
</dbReference>
<keyword evidence="1" id="KW-0732">Signal</keyword>
<sequence>MSLTKLVSAVLLASVAGLAAAAVTILPGGQAKPYRGPAGPLTADAFYRESAANDLFDDSVQVLIGSVDDGLFADPAAAQQILPSSESFVRGTIRAWAEHLHLVVRPEEVWFSVLSQLNAYMDAHAGEVAGVYVNHRGGGGEPMTLDEYDYFRLMEVFKREMELRAKVPWFSDWAFTNLTTTNANDYMNVAVLLLGEPRAAAPAAQPKIACGLPSVTLVGEQSDWADVLAKLDRFEAFGPEVAAYGARLRPILTRFVSSYTESDSPETRRFWNQIVSASPATSANAAGNASCSASETRVSGWITGFVHWDLEGKILASAAASDSAAATPELTLDGTTYQTISLQELPIGYARAPFLLHDFNDTQRYEAYVVAGTMGQQISTGPPDGYAGALRRANMSSAGFNASQHSTLQAMSAWALYGPANHSAPGRPWVEGSELVDLAASVRKSVKSNSTLCNVV</sequence>
<dbReference type="PANTHER" id="PTHR31252">
    <property type="entry name" value="DUF4419 DOMAIN-CONTAINING PROTEIN"/>
    <property type="match status" value="1"/>
</dbReference>
<dbReference type="PANTHER" id="PTHR31252:SF11">
    <property type="entry name" value="DUF4419 DOMAIN-CONTAINING PROTEIN"/>
    <property type="match status" value="1"/>
</dbReference>
<evidence type="ECO:0000256" key="1">
    <source>
        <dbReference type="SAM" id="SignalP"/>
    </source>
</evidence>
<dbReference type="InParanoid" id="A0A507BHQ9"/>
<dbReference type="AlphaFoldDB" id="A0A507BHQ9"/>